<dbReference type="HAMAP" id="MF_00518">
    <property type="entry name" value="Deacylase_Dtd"/>
    <property type="match status" value="1"/>
</dbReference>
<accession>A0A7X0SG93</accession>
<dbReference type="InterPro" id="IPR023509">
    <property type="entry name" value="DTD-like_sf"/>
</dbReference>
<evidence type="ECO:0000313" key="4">
    <source>
        <dbReference type="Proteomes" id="UP000564644"/>
    </source>
</evidence>
<evidence type="ECO:0000256" key="2">
    <source>
        <dbReference type="HAMAP-Rule" id="MF_00518"/>
    </source>
</evidence>
<keyword evidence="2" id="KW-0694">RNA-binding</keyword>
<dbReference type="RefSeq" id="WP_185127035.1">
    <property type="nucleotide sequence ID" value="NZ_JACJVO010000001.1"/>
</dbReference>
<dbReference type="PANTHER" id="PTHR10472:SF5">
    <property type="entry name" value="D-AMINOACYL-TRNA DEACYLASE 1"/>
    <property type="match status" value="1"/>
</dbReference>
<protein>
    <recommendedName>
        <fullName evidence="2">D-aminoacyl-tRNA deacylase</fullName>
        <shortName evidence="2">DTD</shortName>
        <ecNumber evidence="2">3.1.1.96</ecNumber>
    </recommendedName>
    <alternativeName>
        <fullName evidence="2">Gly-tRNA(Ala) deacylase</fullName>
        <ecNumber evidence="2">3.1.1.-</ecNumber>
    </alternativeName>
</protein>
<organism evidence="3 4">
    <name type="scientific">Cohnella zeiphila</name>
    <dbReference type="NCBI Taxonomy" id="2761120"/>
    <lineage>
        <taxon>Bacteria</taxon>
        <taxon>Bacillati</taxon>
        <taxon>Bacillota</taxon>
        <taxon>Bacilli</taxon>
        <taxon>Bacillales</taxon>
        <taxon>Paenibacillaceae</taxon>
        <taxon>Cohnella</taxon>
    </lineage>
</organism>
<dbReference type="PANTHER" id="PTHR10472">
    <property type="entry name" value="D-TYROSYL-TRNA TYR DEACYLASE"/>
    <property type="match status" value="1"/>
</dbReference>
<keyword evidence="4" id="KW-1185">Reference proteome</keyword>
<comment type="subcellular location">
    <subcellularLocation>
        <location evidence="2">Cytoplasm</location>
    </subcellularLocation>
</comment>
<name>A0A7X0SG93_9BACL</name>
<dbReference type="FunFam" id="3.50.80.10:FF:000001">
    <property type="entry name" value="D-aminoacyl-tRNA deacylase"/>
    <property type="match status" value="1"/>
</dbReference>
<proteinExistence type="inferred from homology"/>
<dbReference type="SUPFAM" id="SSF69500">
    <property type="entry name" value="DTD-like"/>
    <property type="match status" value="1"/>
</dbReference>
<dbReference type="GO" id="GO:0051500">
    <property type="term" value="F:D-tyrosyl-tRNA(Tyr) deacylase activity"/>
    <property type="evidence" value="ECO:0007669"/>
    <property type="project" value="TreeGrafter"/>
</dbReference>
<comment type="similarity">
    <text evidence="1 2">Belongs to the DTD family.</text>
</comment>
<dbReference type="EC" id="3.1.1.-" evidence="2"/>
<evidence type="ECO:0000313" key="3">
    <source>
        <dbReference type="EMBL" id="MBB6729362.1"/>
    </source>
</evidence>
<dbReference type="Gene3D" id="3.50.80.10">
    <property type="entry name" value="D-tyrosyl-tRNA(Tyr) deacylase"/>
    <property type="match status" value="1"/>
</dbReference>
<dbReference type="InterPro" id="IPR003732">
    <property type="entry name" value="Daa-tRNA_deacyls_DTD"/>
</dbReference>
<feature type="short sequence motif" description="Gly-cisPro motif, important for rejection of L-amino acids" evidence="2">
    <location>
        <begin position="137"/>
        <end position="138"/>
    </location>
</feature>
<comment type="domain">
    <text evidence="2">A Gly-cisPro motif from one monomer fits into the active site of the other monomer to allow specific chiral rejection of L-amino acids.</text>
</comment>
<dbReference type="GO" id="GO:0106026">
    <property type="term" value="F:Gly-tRNA(Ala) deacylase activity"/>
    <property type="evidence" value="ECO:0007669"/>
    <property type="project" value="UniProtKB-UniRule"/>
</dbReference>
<dbReference type="Proteomes" id="UP000564644">
    <property type="component" value="Unassembled WGS sequence"/>
</dbReference>
<reference evidence="3 4" key="1">
    <citation type="submission" date="2020-08" db="EMBL/GenBank/DDBJ databases">
        <title>Cohnella phylogeny.</title>
        <authorList>
            <person name="Dunlap C."/>
        </authorList>
    </citation>
    <scope>NUCLEOTIDE SEQUENCE [LARGE SCALE GENOMIC DNA]</scope>
    <source>
        <strain evidence="3 4">CBP 2801</strain>
    </source>
</reference>
<dbReference type="GO" id="GO:0043908">
    <property type="term" value="F:Ser(Gly)-tRNA(Ala) hydrolase activity"/>
    <property type="evidence" value="ECO:0007669"/>
    <property type="project" value="UniProtKB-UniRule"/>
</dbReference>
<dbReference type="GO" id="GO:0019478">
    <property type="term" value="P:D-amino acid catabolic process"/>
    <property type="evidence" value="ECO:0007669"/>
    <property type="project" value="UniProtKB-UniRule"/>
</dbReference>
<dbReference type="EMBL" id="JACJVO010000001">
    <property type="protein sequence ID" value="MBB6729362.1"/>
    <property type="molecule type" value="Genomic_DNA"/>
</dbReference>
<dbReference type="Pfam" id="PF02580">
    <property type="entry name" value="Tyr_Deacylase"/>
    <property type="match status" value="1"/>
</dbReference>
<sequence>MKVVLQRVLEAAVRVEGELVGEIGQGLLLLVGFGHEDGEAELVWMADKVAGLRVFEDDAGKMNLSVTEVGGSVLSVSQFTLYGDCRKGRRPNFMGAARPERASSLYDRFNALLQARGLPVETGRFGAMMDVSLVNDGPVTLILENPNGASNPTGE</sequence>
<comment type="function">
    <text evidence="2">An aminoacyl-tRNA editing enzyme that deacylates mischarged D-aminoacyl-tRNAs. Also deacylates mischarged glycyl-tRNA(Ala), protecting cells against glycine mischarging by AlaRS. Acts via tRNA-based rather than protein-based catalysis; rejects L-amino acids rather than detecting D-amino acids in the active site. By recycling D-aminoacyl-tRNA to D-amino acids and free tRNA molecules, this enzyme counteracts the toxicity associated with the formation of D-aminoacyl-tRNA entities in vivo and helps enforce protein L-homochirality.</text>
</comment>
<gene>
    <name evidence="2" type="primary">dtd</name>
    <name evidence="3" type="ORF">H7C18_00435</name>
</gene>
<comment type="catalytic activity">
    <reaction evidence="2">
        <text>glycyl-tRNA(Ala) + H2O = tRNA(Ala) + glycine + H(+)</text>
        <dbReference type="Rhea" id="RHEA:53744"/>
        <dbReference type="Rhea" id="RHEA-COMP:9657"/>
        <dbReference type="Rhea" id="RHEA-COMP:13640"/>
        <dbReference type="ChEBI" id="CHEBI:15377"/>
        <dbReference type="ChEBI" id="CHEBI:15378"/>
        <dbReference type="ChEBI" id="CHEBI:57305"/>
        <dbReference type="ChEBI" id="CHEBI:78442"/>
        <dbReference type="ChEBI" id="CHEBI:78522"/>
    </reaction>
</comment>
<dbReference type="EC" id="3.1.1.96" evidence="2"/>
<dbReference type="NCBIfam" id="TIGR00256">
    <property type="entry name" value="D-aminoacyl-tRNA deacylase"/>
    <property type="match status" value="1"/>
</dbReference>
<dbReference type="GO" id="GO:0000049">
    <property type="term" value="F:tRNA binding"/>
    <property type="evidence" value="ECO:0007669"/>
    <property type="project" value="UniProtKB-UniRule"/>
</dbReference>
<comment type="caution">
    <text evidence="3">The sequence shown here is derived from an EMBL/GenBank/DDBJ whole genome shotgun (WGS) entry which is preliminary data.</text>
</comment>
<evidence type="ECO:0000256" key="1">
    <source>
        <dbReference type="ARBA" id="ARBA00009673"/>
    </source>
</evidence>
<comment type="catalytic activity">
    <reaction evidence="2">
        <text>a D-aminoacyl-tRNA + H2O = a tRNA + a D-alpha-amino acid + H(+)</text>
        <dbReference type="Rhea" id="RHEA:13953"/>
        <dbReference type="Rhea" id="RHEA-COMP:10123"/>
        <dbReference type="Rhea" id="RHEA-COMP:10124"/>
        <dbReference type="ChEBI" id="CHEBI:15377"/>
        <dbReference type="ChEBI" id="CHEBI:15378"/>
        <dbReference type="ChEBI" id="CHEBI:59871"/>
        <dbReference type="ChEBI" id="CHEBI:78442"/>
        <dbReference type="ChEBI" id="CHEBI:79333"/>
        <dbReference type="EC" id="3.1.1.96"/>
    </reaction>
</comment>
<dbReference type="GO" id="GO:0005737">
    <property type="term" value="C:cytoplasm"/>
    <property type="evidence" value="ECO:0007669"/>
    <property type="project" value="UniProtKB-SubCell"/>
</dbReference>
<keyword evidence="2" id="KW-0820">tRNA-binding</keyword>
<comment type="subunit">
    <text evidence="2">Homodimer.</text>
</comment>
<dbReference type="AlphaFoldDB" id="A0A7X0SG93"/>
<keyword evidence="2 3" id="KW-0378">Hydrolase</keyword>
<dbReference type="CDD" id="cd00563">
    <property type="entry name" value="Dtyr_deacylase"/>
    <property type="match status" value="1"/>
</dbReference>
<keyword evidence="2" id="KW-0963">Cytoplasm</keyword>